<dbReference type="AlphaFoldDB" id="A0A250XQL5"/>
<protein>
    <recommendedName>
        <fullName evidence="12">CHCH domain-containing protein</fullName>
    </recommendedName>
</protein>
<keyword evidence="4" id="KW-0560">Oxidoreductase</keyword>
<dbReference type="GO" id="GO:0045041">
    <property type="term" value="P:protein import into mitochondrial intermembrane space"/>
    <property type="evidence" value="ECO:0007669"/>
    <property type="project" value="InterPro"/>
</dbReference>
<evidence type="ECO:0000256" key="7">
    <source>
        <dbReference type="ARBA" id="ARBA00023157"/>
    </source>
</evidence>
<keyword evidence="2" id="KW-0813">Transport</keyword>
<sequence>MSETNSLRSSSVTDEAVLPMNLEASIKEALDCPCVKDLRDGPCGSFFIAAFTCYHRSQDVIKGAECFQQNVQFANCLAEHPEVAYDVKRSGAETSSVSVPALPPEHSRLDIAPAQNS</sequence>
<evidence type="ECO:0000256" key="3">
    <source>
        <dbReference type="ARBA" id="ARBA00022927"/>
    </source>
</evidence>
<dbReference type="GO" id="GO:0015035">
    <property type="term" value="F:protein-disulfide reductase activity"/>
    <property type="evidence" value="ECO:0007669"/>
    <property type="project" value="InterPro"/>
</dbReference>
<dbReference type="Gene3D" id="1.10.287.2900">
    <property type="match status" value="1"/>
</dbReference>
<evidence type="ECO:0000256" key="1">
    <source>
        <dbReference type="ARBA" id="ARBA00004173"/>
    </source>
</evidence>
<evidence type="ECO:0000313" key="10">
    <source>
        <dbReference type="EMBL" id="GAX85090.1"/>
    </source>
</evidence>
<keyword evidence="11" id="KW-1185">Reference proteome</keyword>
<dbReference type="PANTHER" id="PTHR21622">
    <property type="entry name" value="COILED-COIL-HELIX-COILED-COIL-HELIX DOMAIN CONTAINING 4"/>
    <property type="match status" value="1"/>
</dbReference>
<dbReference type="GO" id="GO:0005758">
    <property type="term" value="C:mitochondrial intermembrane space"/>
    <property type="evidence" value="ECO:0007669"/>
    <property type="project" value="TreeGrafter"/>
</dbReference>
<evidence type="ECO:0000256" key="9">
    <source>
        <dbReference type="SAM" id="MobiDB-lite"/>
    </source>
</evidence>
<comment type="subcellular location">
    <subcellularLocation>
        <location evidence="1">Mitochondrion</location>
    </subcellularLocation>
</comment>
<evidence type="ECO:0000256" key="6">
    <source>
        <dbReference type="ARBA" id="ARBA00023128"/>
    </source>
</evidence>
<evidence type="ECO:0000256" key="8">
    <source>
        <dbReference type="ARBA" id="ARBA00023284"/>
    </source>
</evidence>
<keyword evidence="3" id="KW-0653">Protein transport</keyword>
<dbReference type="STRING" id="1157962.A0A250XQL5"/>
<dbReference type="Proteomes" id="UP000232323">
    <property type="component" value="Unassembled WGS sequence"/>
</dbReference>
<name>A0A250XQL5_9CHLO</name>
<gene>
    <name evidence="10" type="ORF">CEUSTIGMA_g12510.t1</name>
</gene>
<evidence type="ECO:0000313" key="11">
    <source>
        <dbReference type="Proteomes" id="UP000232323"/>
    </source>
</evidence>
<keyword evidence="5" id="KW-0811">Translocation</keyword>
<proteinExistence type="predicted"/>
<keyword evidence="6" id="KW-0496">Mitochondrion</keyword>
<organism evidence="10 11">
    <name type="scientific">Chlamydomonas eustigma</name>
    <dbReference type="NCBI Taxonomy" id="1157962"/>
    <lineage>
        <taxon>Eukaryota</taxon>
        <taxon>Viridiplantae</taxon>
        <taxon>Chlorophyta</taxon>
        <taxon>core chlorophytes</taxon>
        <taxon>Chlorophyceae</taxon>
        <taxon>CS clade</taxon>
        <taxon>Chlamydomonadales</taxon>
        <taxon>Chlamydomonadaceae</taxon>
        <taxon>Chlamydomonas</taxon>
    </lineage>
</organism>
<reference evidence="10 11" key="1">
    <citation type="submission" date="2017-08" db="EMBL/GenBank/DDBJ databases">
        <title>Acidophilic green algal genome provides insights into adaptation to an acidic environment.</title>
        <authorList>
            <person name="Hirooka S."/>
            <person name="Hirose Y."/>
            <person name="Kanesaki Y."/>
            <person name="Higuchi S."/>
            <person name="Fujiwara T."/>
            <person name="Onuma R."/>
            <person name="Era A."/>
            <person name="Ohbayashi R."/>
            <person name="Uzuka A."/>
            <person name="Nozaki H."/>
            <person name="Yoshikawa H."/>
            <person name="Miyagishima S.Y."/>
        </authorList>
    </citation>
    <scope>NUCLEOTIDE SEQUENCE [LARGE SCALE GENOMIC DNA]</scope>
    <source>
        <strain evidence="10 11">NIES-2499</strain>
    </source>
</reference>
<evidence type="ECO:0000256" key="5">
    <source>
        <dbReference type="ARBA" id="ARBA00023010"/>
    </source>
</evidence>
<evidence type="ECO:0000256" key="4">
    <source>
        <dbReference type="ARBA" id="ARBA00023002"/>
    </source>
</evidence>
<accession>A0A250XQL5</accession>
<dbReference type="OrthoDB" id="7481291at2759"/>
<dbReference type="PANTHER" id="PTHR21622:SF0">
    <property type="entry name" value="COILED-COIL-HELIX-COILED-COIL-HELIX DOMAIN CONTAINING 4"/>
    <property type="match status" value="1"/>
</dbReference>
<keyword evidence="7" id="KW-1015">Disulfide bond</keyword>
<comment type="caution">
    <text evidence="10">The sequence shown here is derived from an EMBL/GenBank/DDBJ whole genome shotgun (WGS) entry which is preliminary data.</text>
</comment>
<feature type="region of interest" description="Disordered" evidence="9">
    <location>
        <begin position="95"/>
        <end position="117"/>
    </location>
</feature>
<evidence type="ECO:0000256" key="2">
    <source>
        <dbReference type="ARBA" id="ARBA00022448"/>
    </source>
</evidence>
<dbReference type="InterPro" id="IPR039289">
    <property type="entry name" value="CHCHD4"/>
</dbReference>
<dbReference type="EMBL" id="BEGY01000149">
    <property type="protein sequence ID" value="GAX85090.1"/>
    <property type="molecule type" value="Genomic_DNA"/>
</dbReference>
<evidence type="ECO:0008006" key="12">
    <source>
        <dbReference type="Google" id="ProtNLM"/>
    </source>
</evidence>
<keyword evidence="8" id="KW-0676">Redox-active center</keyword>